<accession>D5RNU2</accession>
<dbReference type="RefSeq" id="WP_007006589.1">
    <property type="nucleotide sequence ID" value="NZ_GG771195.1"/>
</dbReference>
<dbReference type="HOGENOM" id="CLU_184517_0_0_5"/>
<dbReference type="AlphaFoldDB" id="D5RNU2"/>
<gene>
    <name evidence="2" type="ORF">HMPREF0731_2753</name>
</gene>
<sequence>MASSEWQRLDHDLRQDVALREALGDALPRCRGPEEAAALLQGQGYAITAEELSGRGAALPDEALDGLSGGSVKQVMDTLFEITTRIVPALRFPTN</sequence>
<dbReference type="InterPro" id="IPR012903">
    <property type="entry name" value="Nif11"/>
</dbReference>
<protein>
    <submittedName>
        <fullName evidence="2">Bacteriocin propeptide, TIGR03798 family</fullName>
    </submittedName>
</protein>
<evidence type="ECO:0000313" key="2">
    <source>
        <dbReference type="EMBL" id="EFH11027.1"/>
    </source>
</evidence>
<dbReference type="Proteomes" id="UP000005324">
    <property type="component" value="Unassembled WGS sequence"/>
</dbReference>
<dbReference type="EMBL" id="ADVL01000549">
    <property type="protein sequence ID" value="EFH11027.1"/>
    <property type="molecule type" value="Genomic_DNA"/>
</dbReference>
<organism evidence="2 3">
    <name type="scientific">Pseudoroseomonas cervicalis ATCC 49957</name>
    <dbReference type="NCBI Taxonomy" id="525371"/>
    <lineage>
        <taxon>Bacteria</taxon>
        <taxon>Pseudomonadati</taxon>
        <taxon>Pseudomonadota</taxon>
        <taxon>Alphaproteobacteria</taxon>
        <taxon>Acetobacterales</taxon>
        <taxon>Roseomonadaceae</taxon>
        <taxon>Roseomonas</taxon>
    </lineage>
</organism>
<feature type="domain" description="Nif11" evidence="1">
    <location>
        <begin position="1"/>
        <end position="52"/>
    </location>
</feature>
<keyword evidence="3" id="KW-1185">Reference proteome</keyword>
<dbReference type="Pfam" id="PF07862">
    <property type="entry name" value="Nif11"/>
    <property type="match status" value="1"/>
</dbReference>
<name>D5RNU2_9PROT</name>
<evidence type="ECO:0000259" key="1">
    <source>
        <dbReference type="Pfam" id="PF07862"/>
    </source>
</evidence>
<evidence type="ECO:0000313" key="3">
    <source>
        <dbReference type="Proteomes" id="UP000005324"/>
    </source>
</evidence>
<proteinExistence type="predicted"/>
<comment type="caution">
    <text evidence="2">The sequence shown here is derived from an EMBL/GenBank/DDBJ whole genome shotgun (WGS) entry which is preliminary data.</text>
</comment>
<reference evidence="2 3" key="1">
    <citation type="submission" date="2010-04" db="EMBL/GenBank/DDBJ databases">
        <authorList>
            <person name="Qin X."/>
            <person name="Bachman B."/>
            <person name="Battles P."/>
            <person name="Bell A."/>
            <person name="Bess C."/>
            <person name="Bickham C."/>
            <person name="Chaboub L."/>
            <person name="Chen D."/>
            <person name="Coyle M."/>
            <person name="Deiros D.R."/>
            <person name="Dinh H."/>
            <person name="Forbes L."/>
            <person name="Fowler G."/>
            <person name="Francisco L."/>
            <person name="Fu Q."/>
            <person name="Gubbala S."/>
            <person name="Hale W."/>
            <person name="Han Y."/>
            <person name="Hemphill L."/>
            <person name="Highlander S.K."/>
            <person name="Hirani K."/>
            <person name="Hogues M."/>
            <person name="Jackson L."/>
            <person name="Jakkamsetti A."/>
            <person name="Javaid M."/>
            <person name="Jiang H."/>
            <person name="Korchina V."/>
            <person name="Kovar C."/>
            <person name="Lara F."/>
            <person name="Lee S."/>
            <person name="Mata R."/>
            <person name="Mathew T."/>
            <person name="Moen C."/>
            <person name="Morales K."/>
            <person name="Munidasa M."/>
            <person name="Nazareth L."/>
            <person name="Ngo R."/>
            <person name="Nguyen L."/>
            <person name="Okwuonu G."/>
            <person name="Ongeri F."/>
            <person name="Patil S."/>
            <person name="Petrosino J."/>
            <person name="Pham C."/>
            <person name="Pham P."/>
            <person name="Pu L.-L."/>
            <person name="Puazo M."/>
            <person name="Raj R."/>
            <person name="Reid J."/>
            <person name="Rouhana J."/>
            <person name="Saada N."/>
            <person name="Shang Y."/>
            <person name="Simmons D."/>
            <person name="Thornton R."/>
            <person name="Warren J."/>
            <person name="Weissenberger G."/>
            <person name="Zhang J."/>
            <person name="Zhang L."/>
            <person name="Zhou C."/>
            <person name="Zhu D."/>
            <person name="Muzny D."/>
            <person name="Worley K."/>
            <person name="Gibbs R."/>
        </authorList>
    </citation>
    <scope>NUCLEOTIDE SEQUENCE [LARGE SCALE GENOMIC DNA]</scope>
    <source>
        <strain evidence="2 3">ATCC 49957</strain>
    </source>
</reference>